<name>A0A3A3GDR6_9BURK</name>
<keyword evidence="2" id="KW-0238">DNA-binding</keyword>
<dbReference type="AlphaFoldDB" id="A0A3A3GDR6"/>
<dbReference type="SMART" id="SM00530">
    <property type="entry name" value="HTH_XRE"/>
    <property type="match status" value="1"/>
</dbReference>
<evidence type="ECO:0000256" key="1">
    <source>
        <dbReference type="ARBA" id="ARBA00023015"/>
    </source>
</evidence>
<keyword evidence="1" id="KW-0805">Transcription regulation</keyword>
<dbReference type="InterPro" id="IPR039418">
    <property type="entry name" value="LexA-like"/>
</dbReference>
<dbReference type="InterPro" id="IPR036286">
    <property type="entry name" value="LexA/Signal_pep-like_sf"/>
</dbReference>
<evidence type="ECO:0000256" key="3">
    <source>
        <dbReference type="ARBA" id="ARBA00023163"/>
    </source>
</evidence>
<dbReference type="Gene3D" id="1.10.260.40">
    <property type="entry name" value="lambda repressor-like DNA-binding domains"/>
    <property type="match status" value="1"/>
</dbReference>
<evidence type="ECO:0000313" key="6">
    <source>
        <dbReference type="Proteomes" id="UP000265955"/>
    </source>
</evidence>
<dbReference type="InterPro" id="IPR015927">
    <property type="entry name" value="Peptidase_S24_S26A/B/C"/>
</dbReference>
<feature type="domain" description="HTH cro/C1-type" evidence="4">
    <location>
        <begin position="49"/>
        <end position="94"/>
    </location>
</feature>
<comment type="caution">
    <text evidence="5">The sequence shown here is derived from an EMBL/GenBank/DDBJ whole genome shotgun (WGS) entry which is preliminary data.</text>
</comment>
<dbReference type="PANTHER" id="PTHR40661">
    <property type="match status" value="1"/>
</dbReference>
<reference evidence="6" key="1">
    <citation type="submission" date="2018-09" db="EMBL/GenBank/DDBJ databases">
        <authorList>
            <person name="Zhu H."/>
        </authorList>
    </citation>
    <scope>NUCLEOTIDE SEQUENCE [LARGE SCALE GENOMIC DNA]</scope>
    <source>
        <strain evidence="6">K1R23-30</strain>
    </source>
</reference>
<evidence type="ECO:0000256" key="2">
    <source>
        <dbReference type="ARBA" id="ARBA00023125"/>
    </source>
</evidence>
<dbReference type="Gene3D" id="2.10.109.10">
    <property type="entry name" value="Umud Fragment, subunit A"/>
    <property type="match status" value="1"/>
</dbReference>
<sequence>MPKLVASVQSKYRTLHRSKSSTLNLDMFRVLNMSTLAQRIQELIDAGHTQIELARAAGVTKGATNQWLNGGIKSIKLEYAQGLEALTGFSAEWLVTGRGEKRKQQASLPPSVPGARPVIAISDEEEYPGLVRIRKVKLHLSAGISGFSTELEEVDDNPISFRINWLQSRGYAEEKLIAIRVKGESMEPGLYDGDTVVVNTADTKPKDGEVYAVNYEGEAVIKRMVREIGFWWLVSDNHDQRRFPRKQCMGDMCIIIGKVVHKQSERI</sequence>
<dbReference type="CDD" id="cd06529">
    <property type="entry name" value="S24_LexA-like"/>
    <property type="match status" value="1"/>
</dbReference>
<dbReference type="Pfam" id="PF01381">
    <property type="entry name" value="HTH_3"/>
    <property type="match status" value="1"/>
</dbReference>
<keyword evidence="3" id="KW-0804">Transcription</keyword>
<proteinExistence type="predicted"/>
<dbReference type="EMBL" id="QYUO01000001">
    <property type="protein sequence ID" value="RJF99049.1"/>
    <property type="molecule type" value="Genomic_DNA"/>
</dbReference>
<accession>A0A3A3GDR6</accession>
<gene>
    <name evidence="5" type="ORF">D3871_11395</name>
</gene>
<dbReference type="InterPro" id="IPR001387">
    <property type="entry name" value="Cro/C1-type_HTH"/>
</dbReference>
<keyword evidence="6" id="KW-1185">Reference proteome</keyword>
<dbReference type="GO" id="GO:0003677">
    <property type="term" value="F:DNA binding"/>
    <property type="evidence" value="ECO:0007669"/>
    <property type="project" value="UniProtKB-KW"/>
</dbReference>
<evidence type="ECO:0000259" key="4">
    <source>
        <dbReference type="PROSITE" id="PS50943"/>
    </source>
</evidence>
<evidence type="ECO:0000313" key="5">
    <source>
        <dbReference type="EMBL" id="RJF99049.1"/>
    </source>
</evidence>
<dbReference type="PANTHER" id="PTHR40661:SF1">
    <property type="entry name" value="HTH CRO_C1-TYPE DOMAIN-CONTAINING PROTEIN"/>
    <property type="match status" value="1"/>
</dbReference>
<dbReference type="SUPFAM" id="SSF47413">
    <property type="entry name" value="lambda repressor-like DNA-binding domains"/>
    <property type="match status" value="1"/>
</dbReference>
<dbReference type="Pfam" id="PF00717">
    <property type="entry name" value="Peptidase_S24"/>
    <property type="match status" value="1"/>
</dbReference>
<organism evidence="5 6">
    <name type="scientific">Noviherbaspirillum saxi</name>
    <dbReference type="NCBI Taxonomy" id="2320863"/>
    <lineage>
        <taxon>Bacteria</taxon>
        <taxon>Pseudomonadati</taxon>
        <taxon>Pseudomonadota</taxon>
        <taxon>Betaproteobacteria</taxon>
        <taxon>Burkholderiales</taxon>
        <taxon>Oxalobacteraceae</taxon>
        <taxon>Noviherbaspirillum</taxon>
    </lineage>
</organism>
<protein>
    <submittedName>
        <fullName evidence="5">Helix-turn-helix transcriptional regulator</fullName>
    </submittedName>
</protein>
<dbReference type="SUPFAM" id="SSF51306">
    <property type="entry name" value="LexA/Signal peptidase"/>
    <property type="match status" value="1"/>
</dbReference>
<dbReference type="InterPro" id="IPR010982">
    <property type="entry name" value="Lambda_DNA-bd_dom_sf"/>
</dbReference>
<dbReference type="CDD" id="cd00093">
    <property type="entry name" value="HTH_XRE"/>
    <property type="match status" value="1"/>
</dbReference>
<dbReference type="Proteomes" id="UP000265955">
    <property type="component" value="Unassembled WGS sequence"/>
</dbReference>
<dbReference type="PROSITE" id="PS50943">
    <property type="entry name" value="HTH_CROC1"/>
    <property type="match status" value="1"/>
</dbReference>